<dbReference type="RefSeq" id="WP_092487438.1">
    <property type="nucleotide sequence ID" value="NZ_FOYM01000042.1"/>
</dbReference>
<dbReference type="STRING" id="39060.SAMN05660706_1424"/>
<keyword evidence="4" id="KW-1185">Reference proteome</keyword>
<evidence type="ECO:0000313" key="3">
    <source>
        <dbReference type="EMBL" id="SFR16768.1"/>
    </source>
</evidence>
<dbReference type="OrthoDB" id="2734969at2"/>
<dbReference type="InterPro" id="IPR054738">
    <property type="entry name" value="Siphovirus-type_tail_C"/>
</dbReference>
<proteinExistence type="predicted"/>
<dbReference type="Pfam" id="PF05709">
    <property type="entry name" value="Sipho_tail"/>
    <property type="match status" value="1"/>
</dbReference>
<reference evidence="4" key="1">
    <citation type="submission" date="2016-10" db="EMBL/GenBank/DDBJ databases">
        <authorList>
            <person name="Varghese N."/>
            <person name="Submissions S."/>
        </authorList>
    </citation>
    <scope>NUCLEOTIDE SEQUENCE [LARGE SCALE GENOMIC DNA]</scope>
    <source>
        <strain evidence="4">DSM 3669</strain>
    </source>
</reference>
<organism evidence="3 4">
    <name type="scientific">Desulfoscipio geothermicus DSM 3669</name>
    <dbReference type="NCBI Taxonomy" id="1121426"/>
    <lineage>
        <taxon>Bacteria</taxon>
        <taxon>Bacillati</taxon>
        <taxon>Bacillota</taxon>
        <taxon>Clostridia</taxon>
        <taxon>Eubacteriales</taxon>
        <taxon>Desulfallaceae</taxon>
        <taxon>Desulfoscipio</taxon>
    </lineage>
</organism>
<dbReference type="InterPro" id="IPR006520">
    <property type="entry name" value="Dit_BPSPP_N"/>
</dbReference>
<dbReference type="NCBIfam" id="TIGR01633">
    <property type="entry name" value="phi3626_gp14_N"/>
    <property type="match status" value="1"/>
</dbReference>
<gene>
    <name evidence="3" type="ORF">SAMN05660706_1424</name>
</gene>
<dbReference type="InterPro" id="IPR008841">
    <property type="entry name" value="Siphovirus-type_tail_N"/>
</dbReference>
<evidence type="ECO:0000313" key="4">
    <source>
        <dbReference type="Proteomes" id="UP000199584"/>
    </source>
</evidence>
<protein>
    <submittedName>
        <fullName evidence="3">Putative phage tail component, N-terminal domain-containing protein</fullName>
    </submittedName>
</protein>
<feature type="domain" description="Siphovirus-type tail component RIFT-related" evidence="1">
    <location>
        <begin position="27"/>
        <end position="120"/>
    </location>
</feature>
<dbReference type="EMBL" id="FOYM01000042">
    <property type="protein sequence ID" value="SFR16768.1"/>
    <property type="molecule type" value="Genomic_DNA"/>
</dbReference>
<dbReference type="Proteomes" id="UP000199584">
    <property type="component" value="Unassembled WGS sequence"/>
</dbReference>
<dbReference type="AlphaFoldDB" id="A0A1I6EGV7"/>
<dbReference type="Gene3D" id="2.40.30.200">
    <property type="match status" value="1"/>
</dbReference>
<name>A0A1I6EGV7_9FIRM</name>
<dbReference type="Pfam" id="PF22768">
    <property type="entry name" value="SPP1_Dit"/>
    <property type="match status" value="1"/>
</dbReference>
<feature type="domain" description="Siphovirus-type tail component C-terminal" evidence="2">
    <location>
        <begin position="143"/>
        <end position="239"/>
    </location>
</feature>
<accession>A0A1I6EGV7</accession>
<evidence type="ECO:0000259" key="2">
    <source>
        <dbReference type="Pfam" id="PF22768"/>
    </source>
</evidence>
<dbReference type="Gene3D" id="2.60.120.860">
    <property type="match status" value="1"/>
</dbReference>
<sequence>MITFKGVHANAYKLAVRIKKWAMVPSLSEKYVSVPGRHGSYLFPGKRNDLLIDLECGYVGNNREDMHAKGLEIKAWLYSEERDVLSFDVLPGKHFVGKPEGEIDLEPFFALGRFDITFRCEPFAYGEEQQDNFVNDSITVNNTGTAETPPEFTVTFTAAASEWKVTLGSKYVRVVRDFQVGDILEVNCATGAVLVNGIRSMLFLDWQNSEFFTLAPGNNDLTVLPAGVCATEIKWTPRWL</sequence>
<evidence type="ECO:0000259" key="1">
    <source>
        <dbReference type="Pfam" id="PF05709"/>
    </source>
</evidence>